<evidence type="ECO:0000256" key="1">
    <source>
        <dbReference type="SAM" id="MobiDB-lite"/>
    </source>
</evidence>
<dbReference type="EMBL" id="AGNL01006833">
    <property type="protein sequence ID" value="EJK71757.1"/>
    <property type="molecule type" value="Genomic_DNA"/>
</dbReference>
<dbReference type="AlphaFoldDB" id="K0TLC9"/>
<name>K0TLC9_THAOC</name>
<sequence length="96" mass="10255">MPPVPLSNKRHEDADTLSLMAGAKSNRFSVTSGDGGRQIDGRDIGPCPPPILGAEIRSLLRKRGGQRPRKPTLLFFDLAVSRDRLALALAAPLSPA</sequence>
<organism evidence="2 3">
    <name type="scientific">Thalassiosira oceanica</name>
    <name type="common">Marine diatom</name>
    <dbReference type="NCBI Taxonomy" id="159749"/>
    <lineage>
        <taxon>Eukaryota</taxon>
        <taxon>Sar</taxon>
        <taxon>Stramenopiles</taxon>
        <taxon>Ochrophyta</taxon>
        <taxon>Bacillariophyta</taxon>
        <taxon>Coscinodiscophyceae</taxon>
        <taxon>Thalassiosirophycidae</taxon>
        <taxon>Thalassiosirales</taxon>
        <taxon>Thalassiosiraceae</taxon>
        <taxon>Thalassiosira</taxon>
    </lineage>
</organism>
<proteinExistence type="predicted"/>
<evidence type="ECO:0000313" key="3">
    <source>
        <dbReference type="Proteomes" id="UP000266841"/>
    </source>
</evidence>
<feature type="non-terminal residue" evidence="2">
    <location>
        <position position="96"/>
    </location>
</feature>
<keyword evidence="3" id="KW-1185">Reference proteome</keyword>
<comment type="caution">
    <text evidence="2">The sequence shown here is derived from an EMBL/GenBank/DDBJ whole genome shotgun (WGS) entry which is preliminary data.</text>
</comment>
<evidence type="ECO:0000313" key="2">
    <source>
        <dbReference type="EMBL" id="EJK71757.1"/>
    </source>
</evidence>
<reference evidence="2 3" key="1">
    <citation type="journal article" date="2012" name="Genome Biol.">
        <title>Genome and low-iron response of an oceanic diatom adapted to chronic iron limitation.</title>
        <authorList>
            <person name="Lommer M."/>
            <person name="Specht M."/>
            <person name="Roy A.S."/>
            <person name="Kraemer L."/>
            <person name="Andreson R."/>
            <person name="Gutowska M.A."/>
            <person name="Wolf J."/>
            <person name="Bergner S.V."/>
            <person name="Schilhabel M.B."/>
            <person name="Klostermeier U.C."/>
            <person name="Beiko R.G."/>
            <person name="Rosenstiel P."/>
            <person name="Hippler M."/>
            <person name="Laroche J."/>
        </authorList>
    </citation>
    <scope>NUCLEOTIDE SEQUENCE [LARGE SCALE GENOMIC DNA]</scope>
    <source>
        <strain evidence="2 3">CCMP1005</strain>
    </source>
</reference>
<feature type="region of interest" description="Disordered" evidence="1">
    <location>
        <begin position="25"/>
        <end position="47"/>
    </location>
</feature>
<accession>K0TLC9</accession>
<gene>
    <name evidence="2" type="ORF">THAOC_06774</name>
</gene>
<protein>
    <submittedName>
        <fullName evidence="2">Uncharacterized protein</fullName>
    </submittedName>
</protein>
<dbReference type="Proteomes" id="UP000266841">
    <property type="component" value="Unassembled WGS sequence"/>
</dbReference>